<proteinExistence type="predicted"/>
<evidence type="ECO:0000256" key="1">
    <source>
        <dbReference type="SAM" id="SignalP"/>
    </source>
</evidence>
<protein>
    <recommendedName>
        <fullName evidence="2">DUF5045 domain-containing protein</fullName>
    </recommendedName>
</protein>
<dbReference type="RefSeq" id="WP_089543215.1">
    <property type="nucleotide sequence ID" value="NZ_NMPZ01000004.1"/>
</dbReference>
<evidence type="ECO:0000313" key="4">
    <source>
        <dbReference type="Proteomes" id="UP000215155"/>
    </source>
</evidence>
<sequence length="247" mass="28788">MKRLHIRRLFLALFLLAGLSLQAQEVTYIHERDIMNQFTTMETGKGSLSPAWYYNAFHKNYQKDANVRNKLLYRTEVMANTMKEVNEAEKIDSSYVKRAKVEALNITSRSSISDMSWTLEKSKLDRKMELFNKNINHIVSYGGSPSDYQSWRNIYNCLEMAIKVTHESYQDLGMRKKEYLAIYQDIVKRNMTLVRQLLYWNSLKKGKKFTENDTKMERGSSNTVIAADAYRRWQAAMAVDGFAGSKP</sequence>
<reference evidence="3 4" key="1">
    <citation type="submission" date="2017-07" db="EMBL/GenBank/DDBJ databases">
        <title>Draft genome sequence of Prevotella copri isolated from the gut of healthy adult Indian.</title>
        <authorList>
            <person name="Das B."/>
            <person name="Bag S."/>
            <person name="Ghosh T.S."/>
        </authorList>
    </citation>
    <scope>NUCLEOTIDE SEQUENCE [LARGE SCALE GENOMIC DNA]</scope>
    <source>
        <strain evidence="3 4">Indica</strain>
    </source>
</reference>
<evidence type="ECO:0000313" key="3">
    <source>
        <dbReference type="EMBL" id="OXL44874.1"/>
    </source>
</evidence>
<feature type="chain" id="PRO_5041639242" description="DUF5045 domain-containing protein" evidence="1">
    <location>
        <begin position="24"/>
        <end position="247"/>
    </location>
</feature>
<keyword evidence="1" id="KW-0732">Signal</keyword>
<dbReference type="Proteomes" id="UP000215155">
    <property type="component" value="Unassembled WGS sequence"/>
</dbReference>
<feature type="signal peptide" evidence="1">
    <location>
        <begin position="1"/>
        <end position="23"/>
    </location>
</feature>
<gene>
    <name evidence="3" type="ORF">CFT61_04195</name>
</gene>
<name>A0AA91TL75_9BACT</name>
<dbReference type="Pfam" id="PF16464">
    <property type="entry name" value="DUF5045"/>
    <property type="match status" value="1"/>
</dbReference>
<dbReference type="EMBL" id="NMPZ01000004">
    <property type="protein sequence ID" value="OXL44874.1"/>
    <property type="molecule type" value="Genomic_DNA"/>
</dbReference>
<evidence type="ECO:0000259" key="2">
    <source>
        <dbReference type="Pfam" id="PF16464"/>
    </source>
</evidence>
<organism evidence="3 4">
    <name type="scientific">Segatella copri</name>
    <dbReference type="NCBI Taxonomy" id="165179"/>
    <lineage>
        <taxon>Bacteria</taxon>
        <taxon>Pseudomonadati</taxon>
        <taxon>Bacteroidota</taxon>
        <taxon>Bacteroidia</taxon>
        <taxon>Bacteroidales</taxon>
        <taxon>Prevotellaceae</taxon>
        <taxon>Segatella</taxon>
    </lineage>
</organism>
<dbReference type="InterPro" id="IPR032492">
    <property type="entry name" value="DUF5045"/>
</dbReference>
<dbReference type="AlphaFoldDB" id="A0AA91TL75"/>
<accession>A0AA91TL75</accession>
<comment type="caution">
    <text evidence="3">The sequence shown here is derived from an EMBL/GenBank/DDBJ whole genome shotgun (WGS) entry which is preliminary data.</text>
</comment>
<feature type="domain" description="DUF5045" evidence="2">
    <location>
        <begin position="23"/>
        <end position="106"/>
    </location>
</feature>